<feature type="region of interest" description="Disordered" evidence="1">
    <location>
        <begin position="1"/>
        <end position="20"/>
    </location>
</feature>
<evidence type="ECO:0008006" key="4">
    <source>
        <dbReference type="Google" id="ProtNLM"/>
    </source>
</evidence>
<organism evidence="2 3">
    <name type="scientific">Halobaculum lipolyticum</name>
    <dbReference type="NCBI Taxonomy" id="3032001"/>
    <lineage>
        <taxon>Archaea</taxon>
        <taxon>Methanobacteriati</taxon>
        <taxon>Methanobacteriota</taxon>
        <taxon>Stenosarchaea group</taxon>
        <taxon>Halobacteria</taxon>
        <taxon>Halobacteriales</taxon>
        <taxon>Haloferacaceae</taxon>
        <taxon>Halobaculum</taxon>
    </lineage>
</organism>
<name>A0ABD5WDV5_9EURY</name>
<dbReference type="AlphaFoldDB" id="A0ABD5WDV5"/>
<dbReference type="EMBL" id="JBHTAH010000008">
    <property type="protein sequence ID" value="MFC7070144.1"/>
    <property type="molecule type" value="Genomic_DNA"/>
</dbReference>
<keyword evidence="3" id="KW-1185">Reference proteome</keyword>
<dbReference type="RefSeq" id="WP_284033019.1">
    <property type="nucleotide sequence ID" value="NZ_CP126154.1"/>
</dbReference>
<evidence type="ECO:0000313" key="3">
    <source>
        <dbReference type="Proteomes" id="UP001596461"/>
    </source>
</evidence>
<evidence type="ECO:0000256" key="1">
    <source>
        <dbReference type="SAM" id="MobiDB-lite"/>
    </source>
</evidence>
<reference evidence="2 3" key="1">
    <citation type="journal article" date="2019" name="Int. J. Syst. Evol. Microbiol.">
        <title>The Global Catalogue of Microorganisms (GCM) 10K type strain sequencing project: providing services to taxonomists for standard genome sequencing and annotation.</title>
        <authorList>
            <consortium name="The Broad Institute Genomics Platform"/>
            <consortium name="The Broad Institute Genome Sequencing Center for Infectious Disease"/>
            <person name="Wu L."/>
            <person name="Ma J."/>
        </authorList>
    </citation>
    <scope>NUCLEOTIDE SEQUENCE [LARGE SCALE GENOMIC DNA]</scope>
    <source>
        <strain evidence="2 3">DT31</strain>
    </source>
</reference>
<gene>
    <name evidence="2" type="ORF">ACFQL9_10875</name>
</gene>
<evidence type="ECO:0000313" key="2">
    <source>
        <dbReference type="EMBL" id="MFC7070144.1"/>
    </source>
</evidence>
<protein>
    <recommendedName>
        <fullName evidence="4">Sigma-70 family RNA polymerase sigma factor</fullName>
    </recommendedName>
</protein>
<dbReference type="Proteomes" id="UP001596461">
    <property type="component" value="Unassembled WGS sequence"/>
</dbReference>
<comment type="caution">
    <text evidence="2">The sequence shown here is derived from an EMBL/GenBank/DDBJ whole genome shotgun (WGS) entry which is preliminary data.</text>
</comment>
<proteinExistence type="predicted"/>
<feature type="compositionally biased region" description="Basic and acidic residues" evidence="1">
    <location>
        <begin position="1"/>
        <end position="10"/>
    </location>
</feature>
<sequence>MSRSDNRPTEEPPIDQPTRTHREYVLDVRIVERATEDGETVYRFEGPHHAGIEFDDSGTAELYADVFFDVNGFDEDGVGDRGIPPAIVQAGRDTLVAYFLTQSYADRNWIASYYGLKPEKVSRYVNRVRKRAERIRGGVEERGLD</sequence>
<accession>A0ABD5WDV5</accession>
<dbReference type="GeneID" id="81124929"/>